<accession>A0A183KNI0</accession>
<gene>
    <name evidence="4" type="ORF">SCUD_LOCUS16609</name>
</gene>
<dbReference type="Gene3D" id="1.10.8.270">
    <property type="entry name" value="putative rabgap domain of human tbc1 domain family member 14 like domains"/>
    <property type="match status" value="1"/>
</dbReference>
<dbReference type="GO" id="GO:0005096">
    <property type="term" value="F:GTPase activator activity"/>
    <property type="evidence" value="ECO:0007669"/>
    <property type="project" value="UniProtKB-KW"/>
</dbReference>
<proteinExistence type="predicted"/>
<dbReference type="PANTHER" id="PTHR22957">
    <property type="entry name" value="TBC1 DOMAIN FAMILY MEMBER GTPASE-ACTIVATING PROTEIN"/>
    <property type="match status" value="1"/>
</dbReference>
<feature type="domain" description="Rab-GAP TBC" evidence="3">
    <location>
        <begin position="153"/>
        <end position="525"/>
    </location>
</feature>
<protein>
    <submittedName>
        <fullName evidence="6">Rab-GAP TBC domain-containing protein</fullName>
    </submittedName>
</protein>
<feature type="compositionally biased region" description="Polar residues" evidence="2">
    <location>
        <begin position="368"/>
        <end position="389"/>
    </location>
</feature>
<feature type="region of interest" description="Disordered" evidence="2">
    <location>
        <begin position="625"/>
        <end position="645"/>
    </location>
</feature>
<reference evidence="4" key="2">
    <citation type="submission" date="2018-11" db="EMBL/GenBank/DDBJ databases">
        <authorList>
            <consortium name="Pathogen Informatics"/>
        </authorList>
    </citation>
    <scope>NUCLEOTIDE SEQUENCE [LARGE SCALE GENOMIC DNA]</scope>
    <source>
        <strain evidence="4">Dakar</strain>
    </source>
</reference>
<dbReference type="AlphaFoldDB" id="A0A183KNI0"/>
<dbReference type="SMART" id="SM00164">
    <property type="entry name" value="TBC"/>
    <property type="match status" value="1"/>
</dbReference>
<evidence type="ECO:0000256" key="2">
    <source>
        <dbReference type="SAM" id="MobiDB-lite"/>
    </source>
</evidence>
<keyword evidence="1" id="KW-0343">GTPase activation</keyword>
<dbReference type="PROSITE" id="PS50086">
    <property type="entry name" value="TBC_RABGAP"/>
    <property type="match status" value="1"/>
</dbReference>
<feature type="region of interest" description="Disordered" evidence="2">
    <location>
        <begin position="366"/>
        <end position="389"/>
    </location>
</feature>
<dbReference type="GO" id="GO:0005737">
    <property type="term" value="C:cytoplasm"/>
    <property type="evidence" value="ECO:0007669"/>
    <property type="project" value="UniProtKB-ARBA"/>
</dbReference>
<dbReference type="Pfam" id="PF00566">
    <property type="entry name" value="RabGAP-TBC"/>
    <property type="match status" value="2"/>
</dbReference>
<dbReference type="Proteomes" id="UP000279833">
    <property type="component" value="Unassembled WGS sequence"/>
</dbReference>
<dbReference type="PANTHER" id="PTHR22957:SF337">
    <property type="entry name" value="TBC1 DOMAIN FAMILY MEMBER 5"/>
    <property type="match status" value="1"/>
</dbReference>
<evidence type="ECO:0000259" key="3">
    <source>
        <dbReference type="PROSITE" id="PS50086"/>
    </source>
</evidence>
<dbReference type="STRING" id="6186.A0A183KNI0"/>
<evidence type="ECO:0000313" key="6">
    <source>
        <dbReference type="WBParaSite" id="SCUD_0001661201-mRNA-1"/>
    </source>
</evidence>
<dbReference type="Gene3D" id="1.10.472.80">
    <property type="entry name" value="Ypt/Rab-GAP domain of gyp1p, domain 3"/>
    <property type="match status" value="1"/>
</dbReference>
<organism evidence="6">
    <name type="scientific">Schistosoma curassoni</name>
    <dbReference type="NCBI Taxonomy" id="6186"/>
    <lineage>
        <taxon>Eukaryota</taxon>
        <taxon>Metazoa</taxon>
        <taxon>Spiralia</taxon>
        <taxon>Lophotrochozoa</taxon>
        <taxon>Platyhelminthes</taxon>
        <taxon>Trematoda</taxon>
        <taxon>Digenea</taxon>
        <taxon>Strigeidida</taxon>
        <taxon>Schistosomatoidea</taxon>
        <taxon>Schistosomatidae</taxon>
        <taxon>Schistosoma</taxon>
    </lineage>
</organism>
<evidence type="ECO:0000313" key="4">
    <source>
        <dbReference type="EMBL" id="VDP61874.1"/>
    </source>
</evidence>
<dbReference type="FunFam" id="1.10.8.270:FF:000011">
    <property type="entry name" value="TBC1 domain family member 5"/>
    <property type="match status" value="1"/>
</dbReference>
<evidence type="ECO:0000313" key="5">
    <source>
        <dbReference type="Proteomes" id="UP000279833"/>
    </source>
</evidence>
<dbReference type="SUPFAM" id="SSF47923">
    <property type="entry name" value="Ypt/Rab-GAP domain of gyp1p"/>
    <property type="match status" value="2"/>
</dbReference>
<dbReference type="EMBL" id="UZAK01038861">
    <property type="protein sequence ID" value="VDP61874.1"/>
    <property type="molecule type" value="Genomic_DNA"/>
</dbReference>
<name>A0A183KNI0_9TREM</name>
<sequence>MLHLNYQLRSITSLSNNYCFINDDDFGNTVEFSSCKQKYSSTLLSRSKVSSEINESLSSSQMIIRSIKRNVKKYNQLSGNTLSNLDWTQSPSSYSREFCHLFTYTITSKDDVKTEIDYVRNLINLQSINPVTNISKSNALLPRLINYAINGQLRVCHFRSICWRIFLDILPNDVSQWSKQLKKDREYFAMLNCRININPYINQIKSDDHPLSYSRTSLWNKYFYSLKVKRIIAKDVNRTFPKVEYFHNQNIHNIMIDLLYIYTEHENISYQQGMHEILAPLLFVLHCDLTAFEHVVEMKIISSDLWNDLNYIMNKEYFQADVYMMFAKIMNSVKNWYPQTKLTTHEKRIRRRTVIGLPTTILVLKSEANANSNDPEQTPMVTNKTQDSIDDNNNLKYFKIYYENDNDELDGEDHEETKNDSEGDEIIEKYERQNKDQLKQPDGGDQHTFHFDQEEHSKHNCSGDCFVEQIHKQLLLRHNPLLYNHLKKLEISPKLFGLKWIRLLFGHEFPLQDLLYIWDCIFAVNNNLAFVPYMYLSMLLRLGPTLIKYEFAECLTLLMNYPAGMDVTYLVYMALHLYKPHSYNKPSNVYDYHSIFHSITIGDDDNNNNVTSSKINDIHDNTSCSSKDNRNYDAKTTNYGKNDSDAENIDKINISANSYSDSSNNIKNNPIPSLPSLSNKIKSKLKNTPFSNLVNNYRKKSNINNPITNTDIIKRSKTFKNSKQVMGIPRGRSLADLASLKKPIYIKSNEENIRLSDIMISTESTNNNN</sequence>
<dbReference type="FunFam" id="1.10.472.80:FF:000038">
    <property type="entry name" value="TBC1 domain family member 5"/>
    <property type="match status" value="1"/>
</dbReference>
<evidence type="ECO:0000256" key="1">
    <source>
        <dbReference type="ARBA" id="ARBA00022468"/>
    </source>
</evidence>
<dbReference type="InterPro" id="IPR035969">
    <property type="entry name" value="Rab-GAP_TBC_sf"/>
</dbReference>
<keyword evidence="5" id="KW-1185">Reference proteome</keyword>
<dbReference type="WBParaSite" id="SCUD_0001661201-mRNA-1">
    <property type="protein sequence ID" value="SCUD_0001661201-mRNA-1"/>
    <property type="gene ID" value="SCUD_0001661201"/>
</dbReference>
<dbReference type="InterPro" id="IPR000195">
    <property type="entry name" value="Rab-GAP-TBC_dom"/>
</dbReference>
<reference evidence="6" key="1">
    <citation type="submission" date="2016-06" db="UniProtKB">
        <authorList>
            <consortium name="WormBaseParasite"/>
        </authorList>
    </citation>
    <scope>IDENTIFICATION</scope>
</reference>